<dbReference type="InParanoid" id="T0R5P7"/>
<evidence type="ECO:0000313" key="2">
    <source>
        <dbReference type="EMBL" id="EQC24822.1"/>
    </source>
</evidence>
<accession>T0R5P7</accession>
<dbReference type="RefSeq" id="XP_008621748.1">
    <property type="nucleotide sequence ID" value="XM_008623526.1"/>
</dbReference>
<dbReference type="EMBL" id="JH767378">
    <property type="protein sequence ID" value="EQC24822.1"/>
    <property type="molecule type" value="Genomic_DNA"/>
</dbReference>
<proteinExistence type="predicted"/>
<dbReference type="SUPFAM" id="SSF50370">
    <property type="entry name" value="Ricin B-like lectins"/>
    <property type="match status" value="1"/>
</dbReference>
<dbReference type="PROSITE" id="PS50231">
    <property type="entry name" value="RICIN_B_LECTIN"/>
    <property type="match status" value="1"/>
</dbReference>
<dbReference type="InterPro" id="IPR000772">
    <property type="entry name" value="Ricin_B_lectin"/>
</dbReference>
<organism evidence="2 3">
    <name type="scientific">Saprolegnia diclina (strain VS20)</name>
    <dbReference type="NCBI Taxonomy" id="1156394"/>
    <lineage>
        <taxon>Eukaryota</taxon>
        <taxon>Sar</taxon>
        <taxon>Stramenopiles</taxon>
        <taxon>Oomycota</taxon>
        <taxon>Saprolegniomycetes</taxon>
        <taxon>Saprolegniales</taxon>
        <taxon>Saprolegniaceae</taxon>
        <taxon>Saprolegnia</taxon>
    </lineage>
</organism>
<dbReference type="VEuPathDB" id="FungiDB:SDRG_17286"/>
<evidence type="ECO:0000259" key="1">
    <source>
        <dbReference type="Pfam" id="PF00652"/>
    </source>
</evidence>
<dbReference type="InterPro" id="IPR035992">
    <property type="entry name" value="Ricin_B-like_lectins"/>
</dbReference>
<sequence length="209" mass="23837">MSSRTLHFRIHQVPINMRVIYAPLILAASALGLATSNTADALPLDTIKAVSNETETVVKGEFPSNQWGLQRLNVWTSGDSEAFHREPLDQWVTVWGGVVNLRCRNCGGGRAWQVMQSEGSNDYDMLRNVQDNLCLDAYWSNDAGKPLVHGYQCQQYNSNQRWEYSRYNSATMIRHKVFWDWCLLIYPNGDATMANCAQNWNDVHFNFVA</sequence>
<dbReference type="GeneID" id="19958013"/>
<feature type="domain" description="Ricin B lectin" evidence="1">
    <location>
        <begin position="125"/>
        <end position="201"/>
    </location>
</feature>
<reference evidence="2 3" key="1">
    <citation type="submission" date="2012-04" db="EMBL/GenBank/DDBJ databases">
        <title>The Genome Sequence of Saprolegnia declina VS20.</title>
        <authorList>
            <consortium name="The Broad Institute Genome Sequencing Platform"/>
            <person name="Russ C."/>
            <person name="Nusbaum C."/>
            <person name="Tyler B."/>
            <person name="van West P."/>
            <person name="Dieguez-Uribeondo J."/>
            <person name="de Bruijn I."/>
            <person name="Tripathy S."/>
            <person name="Jiang R."/>
            <person name="Young S.K."/>
            <person name="Zeng Q."/>
            <person name="Gargeya S."/>
            <person name="Fitzgerald M."/>
            <person name="Haas B."/>
            <person name="Abouelleil A."/>
            <person name="Alvarado L."/>
            <person name="Arachchi H.M."/>
            <person name="Berlin A."/>
            <person name="Chapman S.B."/>
            <person name="Goldberg J."/>
            <person name="Griggs A."/>
            <person name="Gujja S."/>
            <person name="Hansen M."/>
            <person name="Howarth C."/>
            <person name="Imamovic A."/>
            <person name="Larimer J."/>
            <person name="McCowen C."/>
            <person name="Montmayeur A."/>
            <person name="Murphy C."/>
            <person name="Neiman D."/>
            <person name="Pearson M."/>
            <person name="Priest M."/>
            <person name="Roberts A."/>
            <person name="Saif S."/>
            <person name="Shea T."/>
            <person name="Sisk P."/>
            <person name="Sykes S."/>
            <person name="Wortman J."/>
            <person name="Nusbaum C."/>
            <person name="Birren B."/>
        </authorList>
    </citation>
    <scope>NUCLEOTIDE SEQUENCE [LARGE SCALE GENOMIC DNA]</scope>
    <source>
        <strain evidence="2 3">VS20</strain>
    </source>
</reference>
<gene>
    <name evidence="2" type="ORF">SDRG_17286</name>
</gene>
<dbReference type="OrthoDB" id="79150at2759"/>
<evidence type="ECO:0000313" key="3">
    <source>
        <dbReference type="Proteomes" id="UP000030762"/>
    </source>
</evidence>
<dbReference type="AlphaFoldDB" id="T0R5P7"/>
<dbReference type="Proteomes" id="UP000030762">
    <property type="component" value="Unassembled WGS sequence"/>
</dbReference>
<protein>
    <recommendedName>
        <fullName evidence="1">Ricin B lectin domain-containing protein</fullName>
    </recommendedName>
</protein>
<keyword evidence="3" id="KW-1185">Reference proteome</keyword>
<dbReference type="Pfam" id="PF00652">
    <property type="entry name" value="Ricin_B_lectin"/>
    <property type="match status" value="1"/>
</dbReference>
<name>T0R5P7_SAPDV</name>
<dbReference type="Gene3D" id="2.80.10.50">
    <property type="match status" value="1"/>
</dbReference>